<reference evidence="2 3" key="1">
    <citation type="submission" date="2016-08" db="EMBL/GenBank/DDBJ databases">
        <authorList>
            <person name="Seilhamer J.J."/>
        </authorList>
    </citation>
    <scope>NUCLEOTIDE SEQUENCE [LARGE SCALE GENOMIC DNA]</scope>
    <source>
        <strain evidence="2 3">HBR26</strain>
    </source>
</reference>
<evidence type="ECO:0000313" key="2">
    <source>
        <dbReference type="EMBL" id="SCB60807.1"/>
    </source>
</evidence>
<dbReference type="AlphaFoldDB" id="A0A1C3Y8F3"/>
<evidence type="ECO:0000313" key="3">
    <source>
        <dbReference type="Proteomes" id="UP000198723"/>
    </source>
</evidence>
<name>A0A1C3Y8F3_9HYPH</name>
<proteinExistence type="predicted"/>
<dbReference type="STRING" id="1138170.GA0061105_11346"/>
<dbReference type="Proteomes" id="UP000198723">
    <property type="component" value="Unassembled WGS sequence"/>
</dbReference>
<gene>
    <name evidence="2" type="ORF">GA0061105_11346</name>
</gene>
<feature type="region of interest" description="Disordered" evidence="1">
    <location>
        <begin position="18"/>
        <end position="50"/>
    </location>
</feature>
<sequence length="50" mass="5699">MMPTLVFLGRRANQHARLRETSAKNTHNIDSEMDRPDCKMIPSNSDWVAG</sequence>
<dbReference type="EMBL" id="FMAJ01000013">
    <property type="protein sequence ID" value="SCB60807.1"/>
    <property type="molecule type" value="Genomic_DNA"/>
</dbReference>
<evidence type="ECO:0000256" key="1">
    <source>
        <dbReference type="SAM" id="MobiDB-lite"/>
    </source>
</evidence>
<organism evidence="2 3">
    <name type="scientific">Rhizobium aethiopicum</name>
    <dbReference type="NCBI Taxonomy" id="1138170"/>
    <lineage>
        <taxon>Bacteria</taxon>
        <taxon>Pseudomonadati</taxon>
        <taxon>Pseudomonadota</taxon>
        <taxon>Alphaproteobacteria</taxon>
        <taxon>Hyphomicrobiales</taxon>
        <taxon>Rhizobiaceae</taxon>
        <taxon>Rhizobium/Agrobacterium group</taxon>
        <taxon>Rhizobium</taxon>
    </lineage>
</organism>
<protein>
    <submittedName>
        <fullName evidence="2">Uncharacterized protein</fullName>
    </submittedName>
</protein>
<feature type="compositionally biased region" description="Basic and acidic residues" evidence="1">
    <location>
        <begin position="18"/>
        <end position="38"/>
    </location>
</feature>
<accession>A0A1C3Y8F3</accession>